<organism evidence="3 4">
    <name type="scientific">Dendryphion nanum</name>
    <dbReference type="NCBI Taxonomy" id="256645"/>
    <lineage>
        <taxon>Eukaryota</taxon>
        <taxon>Fungi</taxon>
        <taxon>Dikarya</taxon>
        <taxon>Ascomycota</taxon>
        <taxon>Pezizomycotina</taxon>
        <taxon>Dothideomycetes</taxon>
        <taxon>Pleosporomycetidae</taxon>
        <taxon>Pleosporales</taxon>
        <taxon>Torulaceae</taxon>
        <taxon>Dendryphion</taxon>
    </lineage>
</organism>
<dbReference type="Proteomes" id="UP000700596">
    <property type="component" value="Unassembled WGS sequence"/>
</dbReference>
<dbReference type="PANTHER" id="PTHR23099">
    <property type="entry name" value="TRANSCRIPTIONAL REGULATOR"/>
    <property type="match status" value="1"/>
</dbReference>
<feature type="compositionally biased region" description="Pro residues" evidence="1">
    <location>
        <begin position="321"/>
        <end position="335"/>
    </location>
</feature>
<feature type="compositionally biased region" description="Low complexity" evidence="1">
    <location>
        <begin position="400"/>
        <end position="416"/>
    </location>
</feature>
<dbReference type="InterPro" id="IPR006640">
    <property type="entry name" value="SprT-like_domain"/>
</dbReference>
<feature type="region of interest" description="Disordered" evidence="1">
    <location>
        <begin position="1"/>
        <end position="44"/>
    </location>
</feature>
<evidence type="ECO:0000313" key="4">
    <source>
        <dbReference type="Proteomes" id="UP000700596"/>
    </source>
</evidence>
<feature type="region of interest" description="Disordered" evidence="1">
    <location>
        <begin position="120"/>
        <end position="226"/>
    </location>
</feature>
<dbReference type="OrthoDB" id="20772at2759"/>
<dbReference type="PANTHER" id="PTHR23099:SF0">
    <property type="entry name" value="GERM CELL NUCLEAR ACIDIC PROTEIN"/>
    <property type="match status" value="1"/>
</dbReference>
<evidence type="ECO:0000256" key="1">
    <source>
        <dbReference type="SAM" id="MobiDB-lite"/>
    </source>
</evidence>
<proteinExistence type="predicted"/>
<dbReference type="EMBL" id="JAGMWT010000001">
    <property type="protein sequence ID" value="KAH7138277.1"/>
    <property type="molecule type" value="Genomic_DNA"/>
</dbReference>
<dbReference type="GO" id="GO:0006950">
    <property type="term" value="P:response to stress"/>
    <property type="evidence" value="ECO:0007669"/>
    <property type="project" value="UniProtKB-ARBA"/>
</dbReference>
<sequence>MARLRKASSPTEPFIEPPATTQRTRRTSPRKADPESPSKRELRYTWQDNAEDSFLVPKIPASLALSESPKKQRILRPVASNSRLLRKLSNESLATPDRKERIRPADRRTGLLYARSLARTVAKSKGNSGKEIPEKKIEQLFEETVLDENEDPDQSLWCGDEEDDVEDKKEAEAEVGKIEDDEVEDEDEDEDPIVDLRNRRRQPQRRIVESDSGSDSDEEDLPVTKLKDILLVEPTSKSIDDTLPTKSTVRQGDSAISNWAQDVVDLTSSPEAPSLSVIPGQTRMRTASFASSNRPTSSYSVDGPGIMQYIPTPTKLRSPRKAPPITRPSTPPLAPASPSKLVSPSKARIHIPTATNLRPSLDAFWNAELVNDHHDKHSPSKPLLSPKKQKWLDSLDKGLSYSDSDSDASISSPTNSPRKKKPTTTTNTSLSSPSKRAPSPTPAQLRTQRKAFSTTKHALATTFLTTLDTTITSGRIGTLTAPTGGIKLLWSKTLKTTAGRANWRRETIRIRTGPGPNDMRTEIRHHCSIELAEKVIDDAERLYNVLAHEYCHLTTFLISEVRNNPHGAEFKSWAAKVSHAFAHLDVQVTTKHSYEIAYKYVWRCVVCACEFKRHSKSVDPGRHSCGKCKGALVQVRPVPRGGAAGAGAGAGAGAAAKDGRLGVGGERKKSEYQVFVKEHFARVKREMGERGLETQMGKVMAELAREYREGKEKREREGVKKEVEDVELAFEGLKLGD</sequence>
<dbReference type="Pfam" id="PF10263">
    <property type="entry name" value="SprT-like"/>
    <property type="match status" value="1"/>
</dbReference>
<feature type="region of interest" description="Disordered" evidence="1">
    <location>
        <begin position="287"/>
        <end position="306"/>
    </location>
</feature>
<feature type="compositionally biased region" description="Polar residues" evidence="1">
    <location>
        <begin position="287"/>
        <end position="300"/>
    </location>
</feature>
<dbReference type="GO" id="GO:0005634">
    <property type="term" value="C:nucleus"/>
    <property type="evidence" value="ECO:0007669"/>
    <property type="project" value="TreeGrafter"/>
</dbReference>
<reference evidence="3" key="1">
    <citation type="journal article" date="2021" name="Nat. Commun.">
        <title>Genetic determinants of endophytism in the Arabidopsis root mycobiome.</title>
        <authorList>
            <person name="Mesny F."/>
            <person name="Miyauchi S."/>
            <person name="Thiergart T."/>
            <person name="Pickel B."/>
            <person name="Atanasova L."/>
            <person name="Karlsson M."/>
            <person name="Huettel B."/>
            <person name="Barry K.W."/>
            <person name="Haridas S."/>
            <person name="Chen C."/>
            <person name="Bauer D."/>
            <person name="Andreopoulos W."/>
            <person name="Pangilinan J."/>
            <person name="LaButti K."/>
            <person name="Riley R."/>
            <person name="Lipzen A."/>
            <person name="Clum A."/>
            <person name="Drula E."/>
            <person name="Henrissat B."/>
            <person name="Kohler A."/>
            <person name="Grigoriev I.V."/>
            <person name="Martin F.M."/>
            <person name="Hacquard S."/>
        </authorList>
    </citation>
    <scope>NUCLEOTIDE SEQUENCE</scope>
    <source>
        <strain evidence="3">MPI-CAGE-CH-0243</strain>
    </source>
</reference>
<feature type="compositionally biased region" description="Acidic residues" evidence="1">
    <location>
        <begin position="212"/>
        <end position="221"/>
    </location>
</feature>
<feature type="region of interest" description="Disordered" evidence="1">
    <location>
        <begin position="311"/>
        <end position="345"/>
    </location>
</feature>
<gene>
    <name evidence="3" type="ORF">B0J11DRAFT_609853</name>
</gene>
<keyword evidence="4" id="KW-1185">Reference proteome</keyword>
<feature type="compositionally biased region" description="Low complexity" evidence="1">
    <location>
        <begin position="336"/>
        <end position="345"/>
    </location>
</feature>
<feature type="compositionally biased region" description="Low complexity" evidence="1">
    <location>
        <begin position="423"/>
        <end position="435"/>
    </location>
</feature>
<dbReference type="AlphaFoldDB" id="A0A9P9EIV5"/>
<feature type="compositionally biased region" description="Basic and acidic residues" evidence="1">
    <location>
        <begin position="96"/>
        <end position="107"/>
    </location>
</feature>
<feature type="compositionally biased region" description="Polar residues" evidence="1">
    <location>
        <begin position="442"/>
        <end position="452"/>
    </location>
</feature>
<feature type="region of interest" description="Disordered" evidence="1">
    <location>
        <begin position="78"/>
        <end position="107"/>
    </location>
</feature>
<protein>
    <submittedName>
        <fullName evidence="3">SprT-like family-domain-containing protein</fullName>
    </submittedName>
</protein>
<feature type="compositionally biased region" description="Basic and acidic residues" evidence="1">
    <location>
        <begin position="166"/>
        <end position="178"/>
    </location>
</feature>
<feature type="domain" description="SprT-like" evidence="2">
    <location>
        <begin position="462"/>
        <end position="635"/>
    </location>
</feature>
<dbReference type="Pfam" id="PF17283">
    <property type="entry name" value="Zn_ribbon_SprT"/>
    <property type="match status" value="1"/>
</dbReference>
<feature type="compositionally biased region" description="Basic and acidic residues" evidence="1">
    <location>
        <begin position="30"/>
        <end position="43"/>
    </location>
</feature>
<evidence type="ECO:0000313" key="3">
    <source>
        <dbReference type="EMBL" id="KAH7138277.1"/>
    </source>
</evidence>
<comment type="caution">
    <text evidence="3">The sequence shown here is derived from an EMBL/GenBank/DDBJ whole genome shotgun (WGS) entry which is preliminary data.</text>
</comment>
<feature type="compositionally biased region" description="Acidic residues" evidence="1">
    <location>
        <begin position="140"/>
        <end position="165"/>
    </location>
</feature>
<dbReference type="InterPro" id="IPR035240">
    <property type="entry name" value="SprT_Zn_ribbon"/>
</dbReference>
<feature type="compositionally biased region" description="Acidic residues" evidence="1">
    <location>
        <begin position="179"/>
        <end position="193"/>
    </location>
</feature>
<dbReference type="SMART" id="SM00731">
    <property type="entry name" value="SprT"/>
    <property type="match status" value="1"/>
</dbReference>
<accession>A0A9P9EIV5</accession>
<name>A0A9P9EIV5_9PLEO</name>
<evidence type="ECO:0000259" key="2">
    <source>
        <dbReference type="SMART" id="SM00731"/>
    </source>
</evidence>
<feature type="region of interest" description="Disordered" evidence="1">
    <location>
        <begin position="400"/>
        <end position="452"/>
    </location>
</feature>